<proteinExistence type="predicted"/>
<dbReference type="AlphaFoldDB" id="A0A0A8Z6K5"/>
<reference evidence="1" key="1">
    <citation type="submission" date="2014-09" db="EMBL/GenBank/DDBJ databases">
        <authorList>
            <person name="Magalhaes I.L.F."/>
            <person name="Oliveira U."/>
            <person name="Santos F.R."/>
            <person name="Vidigal T.H.D.A."/>
            <person name="Brescovit A.D."/>
            <person name="Santos A.J."/>
        </authorList>
    </citation>
    <scope>NUCLEOTIDE SEQUENCE</scope>
    <source>
        <tissue evidence="1">Shoot tissue taken approximately 20 cm above the soil surface</tissue>
    </source>
</reference>
<accession>A0A0A8Z6K5</accession>
<evidence type="ECO:0000313" key="1">
    <source>
        <dbReference type="EMBL" id="JAD34436.1"/>
    </source>
</evidence>
<reference evidence="1" key="2">
    <citation type="journal article" date="2015" name="Data Brief">
        <title>Shoot transcriptome of the giant reed, Arundo donax.</title>
        <authorList>
            <person name="Barrero R.A."/>
            <person name="Guerrero F.D."/>
            <person name="Moolhuijzen P."/>
            <person name="Goolsby J.A."/>
            <person name="Tidwell J."/>
            <person name="Bellgard S.E."/>
            <person name="Bellgard M.I."/>
        </authorList>
    </citation>
    <scope>NUCLEOTIDE SEQUENCE</scope>
    <source>
        <tissue evidence="1">Shoot tissue taken approximately 20 cm above the soil surface</tissue>
    </source>
</reference>
<protein>
    <submittedName>
        <fullName evidence="1">Uncharacterized protein</fullName>
    </submittedName>
</protein>
<name>A0A0A8Z6K5_ARUDO</name>
<dbReference type="EMBL" id="GBRH01263459">
    <property type="protein sequence ID" value="JAD34436.1"/>
    <property type="molecule type" value="Transcribed_RNA"/>
</dbReference>
<sequence length="16" mass="1764">MVCLFVLKVVKSLVSV</sequence>
<organism evidence="1">
    <name type="scientific">Arundo donax</name>
    <name type="common">Giant reed</name>
    <name type="synonym">Donax arundinaceus</name>
    <dbReference type="NCBI Taxonomy" id="35708"/>
    <lineage>
        <taxon>Eukaryota</taxon>
        <taxon>Viridiplantae</taxon>
        <taxon>Streptophyta</taxon>
        <taxon>Embryophyta</taxon>
        <taxon>Tracheophyta</taxon>
        <taxon>Spermatophyta</taxon>
        <taxon>Magnoliopsida</taxon>
        <taxon>Liliopsida</taxon>
        <taxon>Poales</taxon>
        <taxon>Poaceae</taxon>
        <taxon>PACMAD clade</taxon>
        <taxon>Arundinoideae</taxon>
        <taxon>Arundineae</taxon>
        <taxon>Arundo</taxon>
    </lineage>
</organism>